<feature type="non-terminal residue" evidence="1">
    <location>
        <position position="1"/>
    </location>
</feature>
<reference evidence="1 2" key="1">
    <citation type="submission" date="2016-04" db="EMBL/GenBank/DDBJ databases">
        <title>The genome of Intoshia linei affirms orthonectids as highly simplified spiralians.</title>
        <authorList>
            <person name="Mikhailov K.V."/>
            <person name="Slusarev G.S."/>
            <person name="Nikitin M.A."/>
            <person name="Logacheva M.D."/>
            <person name="Penin A."/>
            <person name="Aleoshin V."/>
            <person name="Panchin Y.V."/>
        </authorList>
    </citation>
    <scope>NUCLEOTIDE SEQUENCE [LARGE SCALE GENOMIC DNA]</scope>
    <source>
        <strain evidence="1">Intl2013</strain>
        <tissue evidence="1">Whole animal</tissue>
    </source>
</reference>
<dbReference type="EMBL" id="LWCA01000449">
    <property type="protein sequence ID" value="OAF68415.1"/>
    <property type="molecule type" value="Genomic_DNA"/>
</dbReference>
<evidence type="ECO:0000313" key="2">
    <source>
        <dbReference type="Proteomes" id="UP000078046"/>
    </source>
</evidence>
<organism evidence="1 2">
    <name type="scientific">Intoshia linei</name>
    <dbReference type="NCBI Taxonomy" id="1819745"/>
    <lineage>
        <taxon>Eukaryota</taxon>
        <taxon>Metazoa</taxon>
        <taxon>Spiralia</taxon>
        <taxon>Lophotrochozoa</taxon>
        <taxon>Mesozoa</taxon>
        <taxon>Orthonectida</taxon>
        <taxon>Rhopaluridae</taxon>
        <taxon>Intoshia</taxon>
    </lineage>
</organism>
<sequence length="71" mass="8420">HTFYQIVINLVENNENVTDEFSAYDENDYSDNEFIDSLIPHIEENTNHKDKIDYSTCSEIDIEDDIISRIY</sequence>
<keyword evidence="2" id="KW-1185">Reference proteome</keyword>
<proteinExistence type="predicted"/>
<dbReference type="AlphaFoldDB" id="A0A177B2B4"/>
<protein>
    <submittedName>
        <fullName evidence="1">Uncharacterized protein</fullName>
    </submittedName>
</protein>
<evidence type="ECO:0000313" key="1">
    <source>
        <dbReference type="EMBL" id="OAF68415.1"/>
    </source>
</evidence>
<name>A0A177B2B4_9BILA</name>
<accession>A0A177B2B4</accession>
<gene>
    <name evidence="1" type="ORF">A3Q56_03848</name>
</gene>
<comment type="caution">
    <text evidence="1">The sequence shown here is derived from an EMBL/GenBank/DDBJ whole genome shotgun (WGS) entry which is preliminary data.</text>
</comment>
<dbReference type="Proteomes" id="UP000078046">
    <property type="component" value="Unassembled WGS sequence"/>
</dbReference>